<dbReference type="KEGG" id="hdh:G5B40_00180"/>
<gene>
    <name evidence="11" type="ORF">G5B40_00180</name>
</gene>
<comment type="subcellular location">
    <subcellularLocation>
        <location evidence="1 7">Cell inner membrane</location>
        <topology evidence="1 7">Multi-pass membrane protein</topology>
    </subcellularLocation>
</comment>
<feature type="domain" description="TRAP C4-dicarboxylate transport system permease DctM subunit" evidence="10">
    <location>
        <begin position="363"/>
        <end position="545"/>
    </location>
</feature>
<name>A0A7L5BSI7_9RHOB</name>
<feature type="domain" description="TRAP C4-dicarboxylate transport system permease DctM subunit" evidence="10">
    <location>
        <begin position="11"/>
        <end position="187"/>
    </location>
</feature>
<dbReference type="RefSeq" id="WP_165093577.1">
    <property type="nucleotide sequence ID" value="NZ_CP049056.1"/>
</dbReference>
<dbReference type="PANTHER" id="PTHR33362:SF7">
    <property type="entry name" value="SLL1103 PROTEIN"/>
    <property type="match status" value="1"/>
</dbReference>
<feature type="transmembrane region" description="Helical" evidence="9">
    <location>
        <begin position="28"/>
        <end position="46"/>
    </location>
</feature>
<evidence type="ECO:0000256" key="1">
    <source>
        <dbReference type="ARBA" id="ARBA00004429"/>
    </source>
</evidence>
<proteinExistence type="predicted"/>
<keyword evidence="6 9" id="KW-0472">Membrane</keyword>
<evidence type="ECO:0000313" key="12">
    <source>
        <dbReference type="Proteomes" id="UP000503336"/>
    </source>
</evidence>
<evidence type="ECO:0000256" key="3">
    <source>
        <dbReference type="ARBA" id="ARBA00022519"/>
    </source>
</evidence>
<dbReference type="PANTHER" id="PTHR33362">
    <property type="entry name" value="SIALIC ACID TRAP TRANSPORTER PERMEASE PROTEIN SIAT-RELATED"/>
    <property type="match status" value="1"/>
</dbReference>
<comment type="function">
    <text evidence="7">Part of the tripartite ATP-independent periplasmic (TRAP) transport system.</text>
</comment>
<keyword evidence="2" id="KW-1003">Cell membrane</keyword>
<evidence type="ECO:0000259" key="10">
    <source>
        <dbReference type="Pfam" id="PF06808"/>
    </source>
</evidence>
<feature type="coiled-coil region" evidence="8">
    <location>
        <begin position="649"/>
        <end position="702"/>
    </location>
</feature>
<evidence type="ECO:0000256" key="6">
    <source>
        <dbReference type="ARBA" id="ARBA00023136"/>
    </source>
</evidence>
<protein>
    <submittedName>
        <fullName evidence="11">TRAP transporter large permease subunit</fullName>
    </submittedName>
</protein>
<feature type="domain" description="TRAP C4-dicarboxylate transport system permease DctM subunit" evidence="10">
    <location>
        <begin position="215"/>
        <end position="315"/>
    </location>
</feature>
<dbReference type="Proteomes" id="UP000503336">
    <property type="component" value="Chromosome"/>
</dbReference>
<accession>A0A7L5BSI7</accession>
<feature type="transmembrane region" description="Helical" evidence="9">
    <location>
        <begin position="272"/>
        <end position="292"/>
    </location>
</feature>
<reference evidence="11 12" key="1">
    <citation type="submission" date="2020-02" db="EMBL/GenBank/DDBJ databases">
        <title>complete genome sequence of Rhodobacteraceae bacterium.</title>
        <authorList>
            <person name="Park J."/>
            <person name="Kim Y.-S."/>
            <person name="Kim K.-H."/>
        </authorList>
    </citation>
    <scope>NUCLEOTIDE SEQUENCE [LARGE SCALE GENOMIC DNA]</scope>
    <source>
        <strain evidence="11 12">RR4-56</strain>
    </source>
</reference>
<organism evidence="11 12">
    <name type="scientific">Pikeienuella piscinae</name>
    <dbReference type="NCBI Taxonomy" id="2748098"/>
    <lineage>
        <taxon>Bacteria</taxon>
        <taxon>Pseudomonadati</taxon>
        <taxon>Pseudomonadota</taxon>
        <taxon>Alphaproteobacteria</taxon>
        <taxon>Rhodobacterales</taxon>
        <taxon>Paracoccaceae</taxon>
        <taxon>Pikeienuella</taxon>
    </lineage>
</organism>
<feature type="transmembrane region" description="Helical" evidence="9">
    <location>
        <begin position="359"/>
        <end position="380"/>
    </location>
</feature>
<feature type="transmembrane region" description="Helical" evidence="9">
    <location>
        <begin position="117"/>
        <end position="148"/>
    </location>
</feature>
<evidence type="ECO:0000256" key="9">
    <source>
        <dbReference type="SAM" id="Phobius"/>
    </source>
</evidence>
<keyword evidence="12" id="KW-1185">Reference proteome</keyword>
<dbReference type="AlphaFoldDB" id="A0A7L5BSI7"/>
<sequence length="887" mass="93827">MELYFLALLVLIMAVALGTGYPVAFALPGAAIITIGLAAGSGWLFAGNPDAYFHTGGPSQWLSAGVTNLRGVYWDVNRDTLIAIPLFIFMGIMLQRSKIAEDLLVTMAQLFGPVPGGLGISVVFVGALLAATTGIVGATVVAMGMISLPAMLRNNYSPSLATGTIAASGTLGQIIPPSIVLIILADQLASATDQASTARKALYKSATGEISMPSVFGVGSTSAGEMFLGALAPGLVLVGLYMTFILIYALIRPSHAPAVHYEGERNARFWGKVLMTLVPPLTLILLVLGSIITGVATVNQAGAIGAAGALIMAGYRLHAGARTTYYPAILSIVGLGAIIFALMNYPMNLKAAATPEDFFGIQIGVAGAILLIVAVCWSGWRALQVGDTLRGVMVETAKTTSLVFIILLGAAMLTAAFRAFGGEDLVRDFLQSMPGGFWSQFIIVMAVIFFLGFFLDFIEIAVVVVPIVAPILLADPGANITAVWFGVMIGLNIQTSFLTPPFGFALFYLRGVAPAVVRTVQIYRGVIAFICLQLVALVVVGFYPPLVNYLPARSNLLSDTAPPPRNPRLQFCLADYVGEALATDGGATLKAVADARALDLSALPKDLATSLGAGFAAADEAAAALAETFAAEQAVAEAAPSYRPVLVTVRRIQRELRDHEERIGLLQTRISRMHEPESDDLKASLTAEVETLTAERDKLAATIPSEWEQANKDFTALTKAEDAARNRYQRAADAAWDDPAAVLALLRANDAFAALRPELEALGPTIETAELSQAEELEETVKAVESDIGAVEGAGDVRSALSKARRALRARSFDPDEALAHWRAAMAALDEQAEWRAAAAPLASGIETYLAAIADSIGARAQQSLSREQALYLARCLANHRDISLYF</sequence>
<feature type="transmembrane region" description="Helical" evidence="9">
    <location>
        <begin position="521"/>
        <end position="543"/>
    </location>
</feature>
<evidence type="ECO:0000256" key="2">
    <source>
        <dbReference type="ARBA" id="ARBA00022475"/>
    </source>
</evidence>
<keyword evidence="4 9" id="KW-0812">Transmembrane</keyword>
<dbReference type="EMBL" id="CP049056">
    <property type="protein sequence ID" value="QIE53995.1"/>
    <property type="molecule type" value="Genomic_DNA"/>
</dbReference>
<evidence type="ECO:0000256" key="8">
    <source>
        <dbReference type="SAM" id="Coils"/>
    </source>
</evidence>
<keyword evidence="5 9" id="KW-1133">Transmembrane helix</keyword>
<feature type="transmembrane region" description="Helical" evidence="9">
    <location>
        <begin position="80"/>
        <end position="97"/>
    </location>
</feature>
<dbReference type="Pfam" id="PF06808">
    <property type="entry name" value="DctM"/>
    <property type="match status" value="3"/>
</dbReference>
<feature type="transmembrane region" description="Helical" evidence="9">
    <location>
        <begin position="441"/>
        <end position="474"/>
    </location>
</feature>
<evidence type="ECO:0000256" key="7">
    <source>
        <dbReference type="RuleBase" id="RU369079"/>
    </source>
</evidence>
<feature type="transmembrane region" description="Helical" evidence="9">
    <location>
        <begin position="160"/>
        <end position="185"/>
    </location>
</feature>
<feature type="transmembrane region" description="Helical" evidence="9">
    <location>
        <begin position="401"/>
        <end position="421"/>
    </location>
</feature>
<evidence type="ECO:0000256" key="5">
    <source>
        <dbReference type="ARBA" id="ARBA00022989"/>
    </source>
</evidence>
<keyword evidence="3 7" id="KW-0997">Cell inner membrane</keyword>
<dbReference type="InterPro" id="IPR010656">
    <property type="entry name" value="DctM"/>
</dbReference>
<dbReference type="InterPro" id="IPR004681">
    <property type="entry name" value="TRAP_DctM"/>
</dbReference>
<keyword evidence="8" id="KW-0175">Coiled coil</keyword>
<dbReference type="GO" id="GO:0005886">
    <property type="term" value="C:plasma membrane"/>
    <property type="evidence" value="ECO:0007669"/>
    <property type="project" value="UniProtKB-SubCell"/>
</dbReference>
<evidence type="ECO:0000313" key="11">
    <source>
        <dbReference type="EMBL" id="QIE53995.1"/>
    </source>
</evidence>
<feature type="transmembrane region" description="Helical" evidence="9">
    <location>
        <begin position="481"/>
        <end position="509"/>
    </location>
</feature>
<feature type="transmembrane region" description="Helical" evidence="9">
    <location>
        <begin position="226"/>
        <end position="251"/>
    </location>
</feature>
<dbReference type="GO" id="GO:0022857">
    <property type="term" value="F:transmembrane transporter activity"/>
    <property type="evidence" value="ECO:0007669"/>
    <property type="project" value="UniProtKB-UniRule"/>
</dbReference>
<feature type="transmembrane region" description="Helical" evidence="9">
    <location>
        <begin position="324"/>
        <end position="347"/>
    </location>
</feature>
<feature type="transmembrane region" description="Helical" evidence="9">
    <location>
        <begin position="298"/>
        <end position="317"/>
    </location>
</feature>
<evidence type="ECO:0000256" key="4">
    <source>
        <dbReference type="ARBA" id="ARBA00022692"/>
    </source>
</evidence>
<keyword evidence="7" id="KW-0813">Transport</keyword>